<feature type="transmembrane region" description="Helical" evidence="1">
    <location>
        <begin position="147"/>
        <end position="171"/>
    </location>
</feature>
<proteinExistence type="predicted"/>
<dbReference type="KEGG" id="ddl:Desdi_1906"/>
<keyword evidence="3" id="KW-1185">Reference proteome</keyword>
<dbReference type="EMBL" id="CP003344">
    <property type="protein sequence ID" value="AGA69355.1"/>
    <property type="molecule type" value="Genomic_DNA"/>
</dbReference>
<accession>L0F8J0</accession>
<gene>
    <name evidence="2" type="ordered locus">Desdi_1906</name>
</gene>
<dbReference type="HOGENOM" id="CLU_1270612_0_0_9"/>
<dbReference type="eggNOG" id="ENOG5033Y7J">
    <property type="taxonomic scope" value="Bacteria"/>
</dbReference>
<organism evidence="2 3">
    <name type="scientific">Desulfitobacterium dichloroeliminans (strain LMG P-21439 / DCA1)</name>
    <dbReference type="NCBI Taxonomy" id="871963"/>
    <lineage>
        <taxon>Bacteria</taxon>
        <taxon>Bacillati</taxon>
        <taxon>Bacillota</taxon>
        <taxon>Clostridia</taxon>
        <taxon>Eubacteriales</taxon>
        <taxon>Desulfitobacteriaceae</taxon>
        <taxon>Desulfitobacterium</taxon>
    </lineage>
</organism>
<keyword evidence="1" id="KW-1133">Transmembrane helix</keyword>
<feature type="transmembrane region" description="Helical" evidence="1">
    <location>
        <begin position="12"/>
        <end position="34"/>
    </location>
</feature>
<reference evidence="3" key="1">
    <citation type="submission" date="2012-02" db="EMBL/GenBank/DDBJ databases">
        <title>Complete sequence of Desulfitobacterium dichloroeliminans LMG P-21439.</title>
        <authorList>
            <person name="Lucas S."/>
            <person name="Han J."/>
            <person name="Lapidus A."/>
            <person name="Cheng J.-F."/>
            <person name="Goodwin L."/>
            <person name="Pitluck S."/>
            <person name="Peters L."/>
            <person name="Ovchinnikova G."/>
            <person name="Teshima H."/>
            <person name="Detter J.C."/>
            <person name="Han C."/>
            <person name="Tapia R."/>
            <person name="Land M."/>
            <person name="Hauser L."/>
            <person name="Kyrpides N."/>
            <person name="Ivanova N."/>
            <person name="Pagani I."/>
            <person name="Kruse T."/>
            <person name="de Vos W.M."/>
            <person name="Boon N."/>
            <person name="Smidt H."/>
            <person name="Woyke T."/>
        </authorList>
    </citation>
    <scope>NUCLEOTIDE SEQUENCE [LARGE SCALE GENOMIC DNA]</scope>
    <source>
        <strain evidence="3">LMG P-21439 / DCA1</strain>
    </source>
</reference>
<evidence type="ECO:0000313" key="2">
    <source>
        <dbReference type="EMBL" id="AGA69355.1"/>
    </source>
</evidence>
<dbReference type="Proteomes" id="UP000010797">
    <property type="component" value="Chromosome"/>
</dbReference>
<keyword evidence="1" id="KW-0472">Membrane</keyword>
<dbReference type="AlphaFoldDB" id="L0F8J0"/>
<name>L0F8J0_DESDL</name>
<evidence type="ECO:0000313" key="3">
    <source>
        <dbReference type="Proteomes" id="UP000010797"/>
    </source>
</evidence>
<dbReference type="RefSeq" id="WP_015262341.1">
    <property type="nucleotide sequence ID" value="NC_019903.1"/>
</dbReference>
<dbReference type="OrthoDB" id="1795770at2"/>
<evidence type="ECO:0000256" key="1">
    <source>
        <dbReference type="SAM" id="Phobius"/>
    </source>
</evidence>
<sequence>MQQVSKLSREKLSSLVILFCLIFTMVTSIGVNLLDVKVLNIELIDRELFSVITEKGNVNIHSDDILRIERSFSKESLTGKTLEQDKIYTNKGFIYLSSQAPYAMAGQKIINSVDYYGLLKWERTGVDLESINKLGYSIGTPPNHVPILFSLISLQYAALSIGGMALIILVFPFRLGEEEEQEISSTLAPQEHELVLEDSVEYSVK</sequence>
<protein>
    <submittedName>
        <fullName evidence="2">Uncharacterized protein</fullName>
    </submittedName>
</protein>
<keyword evidence="1" id="KW-0812">Transmembrane</keyword>